<keyword evidence="1" id="KW-0812">Transmembrane</keyword>
<keyword evidence="2" id="KW-0614">Plasmid</keyword>
<sequence>MTPATTSRPTGRIRSRGGCLAAGLAIIVAGLSLRFVPLGLPMGIVKYGGSALWAAMVYALVAALLPHRNGQAILLVAGAIALVVELSRLVHTPWLDAFRLTLPGALLLGRIFSPWNLVAYAAGLAASALVDRWAGLRAKGG</sequence>
<keyword evidence="1" id="KW-0472">Membrane</keyword>
<dbReference type="InterPro" id="IPR021257">
    <property type="entry name" value="DUF2809"/>
</dbReference>
<feature type="transmembrane region" description="Helical" evidence="1">
    <location>
        <begin position="72"/>
        <end position="91"/>
    </location>
</feature>
<feature type="transmembrane region" description="Helical" evidence="1">
    <location>
        <begin position="20"/>
        <end position="38"/>
    </location>
</feature>
<geneLocation type="plasmid" evidence="2">
    <name>1</name>
</geneLocation>
<accession>A0A679JPU1</accession>
<reference evidence="2" key="1">
    <citation type="submission" date="2019-12" db="EMBL/GenBank/DDBJ databases">
        <authorList>
            <person name="Cremers G."/>
        </authorList>
    </citation>
    <scope>NUCLEOTIDE SEQUENCE</scope>
    <source>
        <strain evidence="2">Mbul2</strain>
        <plasmid evidence="2">1</plasmid>
    </source>
</reference>
<feature type="transmembrane region" description="Helical" evidence="1">
    <location>
        <begin position="44"/>
        <end position="65"/>
    </location>
</feature>
<feature type="transmembrane region" description="Helical" evidence="1">
    <location>
        <begin position="111"/>
        <end position="130"/>
    </location>
</feature>
<dbReference type="EMBL" id="LR743510">
    <property type="protein sequence ID" value="CAA2139726.1"/>
    <property type="molecule type" value="Genomic_DNA"/>
</dbReference>
<dbReference type="RefSeq" id="WP_339160372.1">
    <property type="nucleotide sequence ID" value="NZ_LR743510.1"/>
</dbReference>
<keyword evidence="1" id="KW-1133">Transmembrane helix</keyword>
<protein>
    <recommendedName>
        <fullName evidence="3">DUF2809 domain-containing protein</fullName>
    </recommendedName>
</protein>
<dbReference type="AlphaFoldDB" id="A0A679JPU1"/>
<evidence type="ECO:0008006" key="3">
    <source>
        <dbReference type="Google" id="ProtNLM"/>
    </source>
</evidence>
<proteinExistence type="predicted"/>
<gene>
    <name evidence="2" type="ORF">MBLL_01762</name>
</gene>
<dbReference type="Pfam" id="PF10990">
    <property type="entry name" value="DUF2809"/>
    <property type="match status" value="1"/>
</dbReference>
<evidence type="ECO:0000313" key="2">
    <source>
        <dbReference type="EMBL" id="CAA2139726.1"/>
    </source>
</evidence>
<evidence type="ECO:0000256" key="1">
    <source>
        <dbReference type="SAM" id="Phobius"/>
    </source>
</evidence>
<name>A0A679JPU1_9HYPH</name>
<organism evidence="2">
    <name type="scientific">Methylobacterium bullatum</name>
    <dbReference type="NCBI Taxonomy" id="570505"/>
    <lineage>
        <taxon>Bacteria</taxon>
        <taxon>Pseudomonadati</taxon>
        <taxon>Pseudomonadota</taxon>
        <taxon>Alphaproteobacteria</taxon>
        <taxon>Hyphomicrobiales</taxon>
        <taxon>Methylobacteriaceae</taxon>
        <taxon>Methylobacterium</taxon>
    </lineage>
</organism>